<protein>
    <recommendedName>
        <fullName evidence="8">Telomere-associated protein Rif1 N-terminal domain-containing protein</fullName>
    </recommendedName>
</protein>
<dbReference type="PANTHER" id="PTHR22928:SF3">
    <property type="entry name" value="TELOMERE-ASSOCIATED PROTEIN RIF1"/>
    <property type="match status" value="1"/>
</dbReference>
<dbReference type="GO" id="GO:0000781">
    <property type="term" value="C:chromosome, telomeric region"/>
    <property type="evidence" value="ECO:0007669"/>
    <property type="project" value="UniProtKB-SubCell"/>
</dbReference>
<evidence type="ECO:0000256" key="7">
    <source>
        <dbReference type="SAM" id="MobiDB-lite"/>
    </source>
</evidence>
<proteinExistence type="predicted"/>
<dbReference type="Proteomes" id="UP001054252">
    <property type="component" value="Unassembled WGS sequence"/>
</dbReference>
<name>A0AAV5IS12_9ROSI</name>
<dbReference type="EMBL" id="BPVZ01000019">
    <property type="protein sequence ID" value="GKV02624.1"/>
    <property type="molecule type" value="Genomic_DNA"/>
</dbReference>
<keyword evidence="4" id="KW-0779">Telomere</keyword>
<feature type="compositionally biased region" description="Polar residues" evidence="7">
    <location>
        <begin position="876"/>
        <end position="887"/>
    </location>
</feature>
<evidence type="ECO:0000259" key="8">
    <source>
        <dbReference type="Pfam" id="PF12231"/>
    </source>
</evidence>
<evidence type="ECO:0000256" key="6">
    <source>
        <dbReference type="ARBA" id="ARBA00023306"/>
    </source>
</evidence>
<reference evidence="9 10" key="1">
    <citation type="journal article" date="2021" name="Commun. Biol.">
        <title>The genome of Shorea leprosula (Dipterocarpaceae) highlights the ecological relevance of drought in aseasonal tropical rainforests.</title>
        <authorList>
            <person name="Ng K.K.S."/>
            <person name="Kobayashi M.J."/>
            <person name="Fawcett J.A."/>
            <person name="Hatakeyama M."/>
            <person name="Paape T."/>
            <person name="Ng C.H."/>
            <person name="Ang C.C."/>
            <person name="Tnah L.H."/>
            <person name="Lee C.T."/>
            <person name="Nishiyama T."/>
            <person name="Sese J."/>
            <person name="O'Brien M.J."/>
            <person name="Copetti D."/>
            <person name="Mohd Noor M.I."/>
            <person name="Ong R.C."/>
            <person name="Putra M."/>
            <person name="Sireger I.Z."/>
            <person name="Indrioko S."/>
            <person name="Kosugi Y."/>
            <person name="Izuno A."/>
            <person name="Isagi Y."/>
            <person name="Lee S.L."/>
            <person name="Shimizu K.K."/>
        </authorList>
    </citation>
    <scope>NUCLEOTIDE SEQUENCE [LARGE SCALE GENOMIC DNA]</scope>
    <source>
        <strain evidence="9">214</strain>
    </source>
</reference>
<dbReference type="GO" id="GO:0005634">
    <property type="term" value="C:nucleus"/>
    <property type="evidence" value="ECO:0007669"/>
    <property type="project" value="UniProtKB-SubCell"/>
</dbReference>
<evidence type="ECO:0000256" key="3">
    <source>
        <dbReference type="ARBA" id="ARBA00022454"/>
    </source>
</evidence>
<evidence type="ECO:0000256" key="4">
    <source>
        <dbReference type="ARBA" id="ARBA00022895"/>
    </source>
</evidence>
<evidence type="ECO:0000256" key="1">
    <source>
        <dbReference type="ARBA" id="ARBA00004123"/>
    </source>
</evidence>
<organism evidence="9 10">
    <name type="scientific">Rubroshorea leprosula</name>
    <dbReference type="NCBI Taxonomy" id="152421"/>
    <lineage>
        <taxon>Eukaryota</taxon>
        <taxon>Viridiplantae</taxon>
        <taxon>Streptophyta</taxon>
        <taxon>Embryophyta</taxon>
        <taxon>Tracheophyta</taxon>
        <taxon>Spermatophyta</taxon>
        <taxon>Magnoliopsida</taxon>
        <taxon>eudicotyledons</taxon>
        <taxon>Gunneridae</taxon>
        <taxon>Pentapetalae</taxon>
        <taxon>rosids</taxon>
        <taxon>malvids</taxon>
        <taxon>Malvales</taxon>
        <taxon>Dipterocarpaceae</taxon>
        <taxon>Rubroshorea</taxon>
    </lineage>
</organism>
<feature type="compositionally biased region" description="Basic and acidic residues" evidence="7">
    <location>
        <begin position="847"/>
        <end position="869"/>
    </location>
</feature>
<evidence type="ECO:0000313" key="9">
    <source>
        <dbReference type="EMBL" id="GKV02624.1"/>
    </source>
</evidence>
<feature type="region of interest" description="Disordered" evidence="7">
    <location>
        <begin position="834"/>
        <end position="898"/>
    </location>
</feature>
<gene>
    <name evidence="9" type="ORF">SLEP1_g15039</name>
</gene>
<accession>A0AAV5IS12</accession>
<keyword evidence="3" id="KW-0158">Chromosome</keyword>
<dbReference type="GO" id="GO:0000723">
    <property type="term" value="P:telomere maintenance"/>
    <property type="evidence" value="ECO:0007669"/>
    <property type="project" value="TreeGrafter"/>
</dbReference>
<keyword evidence="10" id="KW-1185">Reference proteome</keyword>
<dbReference type="InterPro" id="IPR022031">
    <property type="entry name" value="Rif1_N"/>
</dbReference>
<dbReference type="Pfam" id="PF12231">
    <property type="entry name" value="Rif1_N"/>
    <property type="match status" value="1"/>
</dbReference>
<evidence type="ECO:0000256" key="2">
    <source>
        <dbReference type="ARBA" id="ARBA00004574"/>
    </source>
</evidence>
<sequence>MLLSRMKDLLNKGMKVQSIQAWGWFIRILGSHAMKNRHLINDMLKLPEQTFSDRNPQVQLASQAAWEGLIDALIHPQILDIRLEAILENDVQQSKTSAKNIGEMQSNRFFKSTKLIMTPLKGIISSKCDVSVHLTCLNTWCYLLHKLDTSVNSPSVIELVLDPVFEAIFRSGPDCQSIWLWDFCLGLLDDLISLKFGDMSFDLNGQVSPYLSDRLSVSGASISSKSSWKCYPIKWLSQDLGHLGFYLKMISIIISHASKQTAMLQTKSLACNAALRIFGSVLKAAQTELKNESLSYETIMLCLKTILGFIKMTCEGACTEGGAGNDLILTSLKLIEVVTKESSPSILGSPLYKVALDLKYVGNMQIVDLRNENFLHQSSIAYMDMVSPMVYLIVLYISVVVQLTLISHELDHVLQGLQKLFKFVLSHYDPLEYLLVSIDLLYKHKGRNCMQIWMAMAKGLTDYIDGAKYLYQLKTEFNSSSYTAVCYLLSYPFLVWSSSLEILIPLEVGGSLNDSVSLSGKKLQHTVEVWKSLYGSICTTNSISSEINNFTADLCSMLSQCLDEKANLFECGSELDVSSMDLTLNFLFLSGEGIVCVLEQILSSDMNSDGIISGHECNCRTFSGINSVLEFAARYLKMSCIKIAAESATCLVISSRVFSALAGLLGCIHLKQDIVSFFEIISSPALQWLSHVEIPDQRVKHQLGILWSEILNCLQRSQPPIMFDTSFLKLQANLLEKALCHPNSSISDPTIAFWNTTYGMHTKLDYPSNLLHVLDKLSRNGRINLQKRSVPFLKRCYSTLADETVPQRYRVTATHNRSSKRVELMGTIVNQFEKGDKLPSSSKPKKRELTEHQKEVRRAQQGRDRDCARHGPGIWTYTSVDFSQGNEDSPESQDIRNPEAILEMFRKAA</sequence>
<comment type="subcellular location">
    <subcellularLocation>
        <location evidence="2">Chromosome</location>
        <location evidence="2">Telomere</location>
    </subcellularLocation>
    <subcellularLocation>
        <location evidence="1">Nucleus</location>
    </subcellularLocation>
</comment>
<comment type="caution">
    <text evidence="9">The sequence shown here is derived from an EMBL/GenBank/DDBJ whole genome shotgun (WGS) entry which is preliminary data.</text>
</comment>
<feature type="domain" description="Telomere-associated protein Rif1 N-terminal" evidence="8">
    <location>
        <begin position="3"/>
        <end position="76"/>
    </location>
</feature>
<evidence type="ECO:0000256" key="5">
    <source>
        <dbReference type="ARBA" id="ARBA00023242"/>
    </source>
</evidence>
<keyword evidence="6" id="KW-0131">Cell cycle</keyword>
<dbReference type="PANTHER" id="PTHR22928">
    <property type="entry name" value="TELOMERE-ASSOCIATED PROTEIN RIF1"/>
    <property type="match status" value="1"/>
</dbReference>
<keyword evidence="5" id="KW-0539">Nucleus</keyword>
<evidence type="ECO:0000313" key="10">
    <source>
        <dbReference type="Proteomes" id="UP001054252"/>
    </source>
</evidence>
<dbReference type="AlphaFoldDB" id="A0AAV5IS12"/>